<name>A0A4P7CWF5_9BURK</name>
<feature type="region of interest" description="Disordered" evidence="1">
    <location>
        <begin position="83"/>
        <end position="105"/>
    </location>
</feature>
<dbReference type="Proteomes" id="UP000295727">
    <property type="component" value="Chromosome 2"/>
</dbReference>
<reference evidence="3 4" key="1">
    <citation type="submission" date="2019-03" db="EMBL/GenBank/DDBJ databases">
        <title>Paraburkholderia sp. 7MH5, isolated from subtropical forest soil.</title>
        <authorList>
            <person name="Gao Z.-H."/>
            <person name="Qiu L.-H."/>
        </authorList>
    </citation>
    <scope>NUCLEOTIDE SEQUENCE [LARGE SCALE GENOMIC DNA]</scope>
    <source>
        <strain evidence="3 4">7MH5</strain>
    </source>
</reference>
<evidence type="ECO:0000256" key="1">
    <source>
        <dbReference type="SAM" id="MobiDB-lite"/>
    </source>
</evidence>
<keyword evidence="4" id="KW-1185">Reference proteome</keyword>
<dbReference type="AlphaFoldDB" id="A0A4P7CWF5"/>
<proteinExistence type="predicted"/>
<feature type="transmembrane region" description="Helical" evidence="2">
    <location>
        <begin position="6"/>
        <end position="24"/>
    </location>
</feature>
<dbReference type="EMBL" id="CP038149">
    <property type="protein sequence ID" value="QBR00521.1"/>
    <property type="molecule type" value="Genomic_DNA"/>
</dbReference>
<gene>
    <name evidence="3" type="ORF">E1956_26165</name>
</gene>
<dbReference type="OrthoDB" id="8687688at2"/>
<keyword evidence="2" id="KW-0472">Membrane</keyword>
<dbReference type="KEGG" id="ppai:E1956_26165"/>
<evidence type="ECO:0000256" key="2">
    <source>
        <dbReference type="SAM" id="Phobius"/>
    </source>
</evidence>
<keyword evidence="2" id="KW-0812">Transmembrane</keyword>
<accession>A0A4P7CWF5</accession>
<dbReference type="InterPro" id="IPR046494">
    <property type="entry name" value="DUF6587"/>
</dbReference>
<protein>
    <submittedName>
        <fullName evidence="3">Uncharacterized protein</fullName>
    </submittedName>
</protein>
<dbReference type="RefSeq" id="WP_134754241.1">
    <property type="nucleotide sequence ID" value="NZ_CP038149.1"/>
</dbReference>
<dbReference type="Pfam" id="PF20228">
    <property type="entry name" value="DUF6587"/>
    <property type="match status" value="1"/>
</dbReference>
<evidence type="ECO:0000313" key="4">
    <source>
        <dbReference type="Proteomes" id="UP000295727"/>
    </source>
</evidence>
<keyword evidence="2" id="KW-1133">Transmembrane helix</keyword>
<evidence type="ECO:0000313" key="3">
    <source>
        <dbReference type="EMBL" id="QBR00521.1"/>
    </source>
</evidence>
<sequence>MSTSLILQYALIALLVAASLWTALRKLAPTMTARWQAAAAAALLRPQRGAFAQRLGRFVQPKGATGHCGDGCGTCGTCGPADAPADARADASSREQPVTFHPRRK</sequence>
<organism evidence="3 4">
    <name type="scientific">Paraburkholderia pallida</name>
    <dbReference type="NCBI Taxonomy" id="2547399"/>
    <lineage>
        <taxon>Bacteria</taxon>
        <taxon>Pseudomonadati</taxon>
        <taxon>Pseudomonadota</taxon>
        <taxon>Betaproteobacteria</taxon>
        <taxon>Burkholderiales</taxon>
        <taxon>Burkholderiaceae</taxon>
        <taxon>Paraburkholderia</taxon>
    </lineage>
</organism>